<dbReference type="RefSeq" id="WP_055745711.1">
    <property type="nucleotide sequence ID" value="NZ_LJJB01000010.1"/>
</dbReference>
<comment type="cofactor">
    <cofactor evidence="1">
        <name>FAD</name>
        <dbReference type="ChEBI" id="CHEBI:57692"/>
    </cofactor>
</comment>
<evidence type="ECO:0000313" key="6">
    <source>
        <dbReference type="Proteomes" id="UP000051063"/>
    </source>
</evidence>
<dbReference type="Pfam" id="PF03441">
    <property type="entry name" value="FAD_binding_7"/>
    <property type="match status" value="1"/>
</dbReference>
<keyword evidence="2" id="KW-0285">Flavoprotein</keyword>
<keyword evidence="3" id="KW-0274">FAD</keyword>
<sequence>MNKSDIPSSMRKGMAHFPIFNKVAQGEKFDPDGVFVKKYLPELQQVPLQYIHKPWEMPQSLQEQTGCVIGLNYPPPCVDHAQRRKLALSLFRRPRIVV</sequence>
<evidence type="ECO:0000313" key="5">
    <source>
        <dbReference type="EMBL" id="KQL46615.1"/>
    </source>
</evidence>
<dbReference type="EMBL" id="LJJB01000010">
    <property type="protein sequence ID" value="KQL46615.1"/>
    <property type="molecule type" value="Genomic_DNA"/>
</dbReference>
<evidence type="ECO:0000256" key="3">
    <source>
        <dbReference type="ARBA" id="ARBA00022827"/>
    </source>
</evidence>
<evidence type="ECO:0000259" key="4">
    <source>
        <dbReference type="Pfam" id="PF03441"/>
    </source>
</evidence>
<organism evidence="5 6">
    <name type="scientific">Brevibacillus choshinensis</name>
    <dbReference type="NCBI Taxonomy" id="54911"/>
    <lineage>
        <taxon>Bacteria</taxon>
        <taxon>Bacillati</taxon>
        <taxon>Bacillota</taxon>
        <taxon>Bacilli</taxon>
        <taxon>Bacillales</taxon>
        <taxon>Paenibacillaceae</taxon>
        <taxon>Brevibacillus</taxon>
    </lineage>
</organism>
<proteinExistence type="predicted"/>
<dbReference type="InterPro" id="IPR005101">
    <property type="entry name" value="Cryptochr/Photolyase_FAD-bd"/>
</dbReference>
<comment type="caution">
    <text evidence="5">The sequence shown here is derived from an EMBL/GenBank/DDBJ whole genome shotgun (WGS) entry which is preliminary data.</text>
</comment>
<gene>
    <name evidence="5" type="ORF">AN963_16985</name>
</gene>
<evidence type="ECO:0000256" key="2">
    <source>
        <dbReference type="ARBA" id="ARBA00022630"/>
    </source>
</evidence>
<dbReference type="InterPro" id="IPR002081">
    <property type="entry name" value="Cryptochrome/DNA_photolyase_1"/>
</dbReference>
<dbReference type="PANTHER" id="PTHR11455">
    <property type="entry name" value="CRYPTOCHROME"/>
    <property type="match status" value="1"/>
</dbReference>
<dbReference type="SUPFAM" id="SSF48173">
    <property type="entry name" value="Cryptochrome/photolyase FAD-binding domain"/>
    <property type="match status" value="1"/>
</dbReference>
<dbReference type="InterPro" id="IPR036134">
    <property type="entry name" value="Crypto/Photolyase_FAD-like_sf"/>
</dbReference>
<evidence type="ECO:0000256" key="1">
    <source>
        <dbReference type="ARBA" id="ARBA00001974"/>
    </source>
</evidence>
<dbReference type="PANTHER" id="PTHR11455:SF9">
    <property type="entry name" value="CRYPTOCHROME CIRCADIAN CLOCK 5 ISOFORM X1"/>
    <property type="match status" value="1"/>
</dbReference>
<dbReference type="Gene3D" id="1.10.579.10">
    <property type="entry name" value="DNA Cyclobutane Dipyrimidine Photolyase, subunit A, domain 3"/>
    <property type="match status" value="1"/>
</dbReference>
<name>A0ABR5N7K4_BRECH</name>
<reference evidence="5 6" key="1">
    <citation type="submission" date="2015-09" db="EMBL/GenBank/DDBJ databases">
        <title>Genome sequencing project for genomic taxonomy and phylogenomics of Bacillus-like bacteria.</title>
        <authorList>
            <person name="Liu B."/>
            <person name="Wang J."/>
            <person name="Zhu Y."/>
            <person name="Liu G."/>
            <person name="Chen Q."/>
            <person name="Chen Z."/>
            <person name="Lan J."/>
            <person name="Che J."/>
            <person name="Ge C."/>
            <person name="Shi H."/>
            <person name="Pan Z."/>
            <person name="Liu X."/>
        </authorList>
    </citation>
    <scope>NUCLEOTIDE SEQUENCE [LARGE SCALE GENOMIC DNA]</scope>
    <source>
        <strain evidence="5 6">DSM 8552</strain>
    </source>
</reference>
<feature type="domain" description="Cryptochrome/DNA photolyase FAD-binding" evidence="4">
    <location>
        <begin position="14"/>
        <end position="92"/>
    </location>
</feature>
<protein>
    <recommendedName>
        <fullName evidence="4">Cryptochrome/DNA photolyase FAD-binding domain-containing protein</fullName>
    </recommendedName>
</protein>
<accession>A0ABR5N7K4</accession>
<keyword evidence="6" id="KW-1185">Reference proteome</keyword>
<dbReference type="Proteomes" id="UP000051063">
    <property type="component" value="Unassembled WGS sequence"/>
</dbReference>